<dbReference type="AlphaFoldDB" id="K9H1L5"/>
<feature type="signal peptide" evidence="1">
    <location>
        <begin position="1"/>
        <end position="21"/>
    </location>
</feature>
<keyword evidence="1" id="KW-0732">Signal</keyword>
<keyword evidence="3" id="KW-1185">Reference proteome</keyword>
<accession>K9H1L5</accession>
<evidence type="ECO:0000256" key="1">
    <source>
        <dbReference type="SAM" id="SignalP"/>
    </source>
</evidence>
<dbReference type="OMA" id="CYLYNGF"/>
<dbReference type="OrthoDB" id="4338083at2759"/>
<proteinExistence type="predicted"/>
<dbReference type="Proteomes" id="UP000009882">
    <property type="component" value="Unassembled WGS sequence"/>
</dbReference>
<sequence>MMKFLVACLTLIYVSSGTVNALPSPEDLTVLAYRAWDFRFLGEAPPVCNSSVNNIEFTILHYSGSQRRDCQELNLAEFNSTNVKSISWKSPSDMNRYDLCMFHSPDCSGGEGSLLGNIVSGWDVCYLYNGFKSWTVVPNGEACVPDVGDAVKGEDELRSDLTSGDC</sequence>
<reference evidence="3" key="1">
    <citation type="journal article" date="2012" name="BMC Genomics">
        <title>Genome sequence of the necrotrophic fungus Penicillium digitatum, the main postharvest pathogen of citrus.</title>
        <authorList>
            <person name="Marcet-Houben M."/>
            <person name="Ballester A.-R."/>
            <person name="de la Fuente B."/>
            <person name="Harries E."/>
            <person name="Marcos J.F."/>
            <person name="Gonzalez-Candelas L."/>
            <person name="Gabaldon T."/>
        </authorList>
    </citation>
    <scope>NUCLEOTIDE SEQUENCE [LARGE SCALE GENOMIC DNA]</scope>
    <source>
        <strain evidence="3">PHI26 / CECT 20796</strain>
    </source>
</reference>
<protein>
    <submittedName>
        <fullName evidence="2">Uncharacterized protein</fullName>
    </submittedName>
</protein>
<organism evidence="2 3">
    <name type="scientific">Penicillium digitatum (strain PHI26 / CECT 20796)</name>
    <name type="common">Green mold</name>
    <dbReference type="NCBI Taxonomy" id="1170229"/>
    <lineage>
        <taxon>Eukaryota</taxon>
        <taxon>Fungi</taxon>
        <taxon>Dikarya</taxon>
        <taxon>Ascomycota</taxon>
        <taxon>Pezizomycotina</taxon>
        <taxon>Eurotiomycetes</taxon>
        <taxon>Eurotiomycetidae</taxon>
        <taxon>Eurotiales</taxon>
        <taxon>Aspergillaceae</taxon>
        <taxon>Penicillium</taxon>
    </lineage>
</organism>
<evidence type="ECO:0000313" key="2">
    <source>
        <dbReference type="EMBL" id="EKV19016.1"/>
    </source>
</evidence>
<gene>
    <name evidence="2" type="ORF">PDIG_05130</name>
</gene>
<name>K9H1L5_PEND2</name>
<dbReference type="HOGENOM" id="CLU_150182_0_0_1"/>
<comment type="caution">
    <text evidence="2">The sequence shown here is derived from an EMBL/GenBank/DDBJ whole genome shotgun (WGS) entry which is preliminary data.</text>
</comment>
<dbReference type="eggNOG" id="ENOG502RNW5">
    <property type="taxonomic scope" value="Eukaryota"/>
</dbReference>
<dbReference type="InParanoid" id="K9H1L5"/>
<evidence type="ECO:0000313" key="3">
    <source>
        <dbReference type="Proteomes" id="UP000009882"/>
    </source>
</evidence>
<dbReference type="EMBL" id="AKCT01000027">
    <property type="protein sequence ID" value="EKV19016.1"/>
    <property type="molecule type" value="Genomic_DNA"/>
</dbReference>
<feature type="chain" id="PRO_5003929626" evidence="1">
    <location>
        <begin position="22"/>
        <end position="166"/>
    </location>
</feature>